<name>A0AAW1KS79_POPJA</name>
<evidence type="ECO:0000256" key="7">
    <source>
        <dbReference type="ARBA" id="ARBA00023136"/>
    </source>
</evidence>
<dbReference type="GO" id="GO:0006886">
    <property type="term" value="P:intracellular protein transport"/>
    <property type="evidence" value="ECO:0007669"/>
    <property type="project" value="InterPro"/>
</dbReference>
<evidence type="ECO:0000256" key="8">
    <source>
        <dbReference type="ARBA" id="ARBA00031339"/>
    </source>
</evidence>
<evidence type="ECO:0000259" key="10">
    <source>
        <dbReference type="Pfam" id="PF20671"/>
    </source>
</evidence>
<dbReference type="AlphaFoldDB" id="A0AAW1KS79"/>
<dbReference type="GO" id="GO:0005801">
    <property type="term" value="C:cis-Golgi network"/>
    <property type="evidence" value="ECO:0007669"/>
    <property type="project" value="InterPro"/>
</dbReference>
<dbReference type="Proteomes" id="UP001458880">
    <property type="component" value="Unassembled WGS sequence"/>
</dbReference>
<comment type="caution">
    <text evidence="11">The sequence shown here is derived from an EMBL/GenBank/DDBJ whole genome shotgun (WGS) entry which is preliminary data.</text>
</comment>
<reference evidence="11 12" key="1">
    <citation type="journal article" date="2024" name="BMC Genomics">
        <title>De novo assembly and annotation of Popillia japonica's genome with initial clues to its potential as an invasive pest.</title>
        <authorList>
            <person name="Cucini C."/>
            <person name="Boschi S."/>
            <person name="Funari R."/>
            <person name="Cardaioli E."/>
            <person name="Iannotti N."/>
            <person name="Marturano G."/>
            <person name="Paoli F."/>
            <person name="Bruttini M."/>
            <person name="Carapelli A."/>
            <person name="Frati F."/>
            <person name="Nardi F."/>
        </authorList>
    </citation>
    <scope>NUCLEOTIDE SEQUENCE [LARGE SCALE GENOMIC DNA]</scope>
    <source>
        <strain evidence="11">DMR45628</strain>
    </source>
</reference>
<keyword evidence="12" id="KW-1185">Reference proteome</keyword>
<gene>
    <name evidence="11" type="ORF">QE152_g19355</name>
</gene>
<evidence type="ECO:0000256" key="4">
    <source>
        <dbReference type="ARBA" id="ARBA00022448"/>
    </source>
</evidence>
<dbReference type="InterPro" id="IPR048320">
    <property type="entry name" value="COG3_N"/>
</dbReference>
<proteinExistence type="inferred from homology"/>
<dbReference type="GO" id="GO:0007030">
    <property type="term" value="P:Golgi organization"/>
    <property type="evidence" value="ECO:0007669"/>
    <property type="project" value="TreeGrafter"/>
</dbReference>
<organism evidence="11 12">
    <name type="scientific">Popillia japonica</name>
    <name type="common">Japanese beetle</name>
    <dbReference type="NCBI Taxonomy" id="7064"/>
    <lineage>
        <taxon>Eukaryota</taxon>
        <taxon>Metazoa</taxon>
        <taxon>Ecdysozoa</taxon>
        <taxon>Arthropoda</taxon>
        <taxon>Hexapoda</taxon>
        <taxon>Insecta</taxon>
        <taxon>Pterygota</taxon>
        <taxon>Neoptera</taxon>
        <taxon>Endopterygota</taxon>
        <taxon>Coleoptera</taxon>
        <taxon>Polyphaga</taxon>
        <taxon>Scarabaeiformia</taxon>
        <taxon>Scarabaeidae</taxon>
        <taxon>Rutelinae</taxon>
        <taxon>Popillia</taxon>
    </lineage>
</organism>
<dbReference type="InterPro" id="IPR007265">
    <property type="entry name" value="COG_su3"/>
</dbReference>
<evidence type="ECO:0000256" key="6">
    <source>
        <dbReference type="ARBA" id="ARBA00023034"/>
    </source>
</evidence>
<evidence type="ECO:0000256" key="1">
    <source>
        <dbReference type="ARBA" id="ARBA00004395"/>
    </source>
</evidence>
<comment type="similarity">
    <text evidence="2">Belongs to the COG3 family.</text>
</comment>
<comment type="subcellular location">
    <subcellularLocation>
        <location evidence="1">Golgi apparatus membrane</location>
        <topology evidence="1">Peripheral membrane protein</topology>
    </subcellularLocation>
</comment>
<keyword evidence="6" id="KW-0333">Golgi apparatus</keyword>
<dbReference type="PANTHER" id="PTHR13302">
    <property type="entry name" value="CONSERVED OLIGOMERIC GOLGI COMPLEX COMPONENT 3"/>
    <property type="match status" value="1"/>
</dbReference>
<sequence length="817" mass="94045">MEASRSEGNNTEQIVQKNIAKWQDVESPLAPLNDEEMDIIYQIEDAIKYMFYKQDTQKLKKIEDDVIHTQNDFIKWMVRVENQIKEEADSNSFLQYDKLYKQSNDCNKLYNFTNNVIDVLHDLETKYKQVTTKTDSMHILSEELMRHQKELKDKKQDIQEKLCYFTLYQSLHDNINLHPININSTEFCHILDEIDKASIYLSNHQNFKEAYSYRIKYESLLLTALQNVVKTVTQIVNTATSQIVNMDNKSLLNLDAKTSPNVDSAFSFYYGKFQNAANKVSLIMHHIEAKIEDHEAYKRTLIDCQKAYFSQRAPIMTSAVLKALIDLKNKHKNDHSILFRSAGLFVIKVCHDEAACFHYFFNKPSPQLDEYLGTICQNLYDVLRPCLIGINHLEVLTELCTILKQMLNDQVQNNIALDQFVETVKQLVQDVEERLVFRANIFFQHDLLKYNPSPGDLAYPEKLEQMENIAEEISDRRSDSRTSSVSLDLQDAVNLNTNYLGQFRSYTGNSPADLHGMWYPTVKRTLVCLSRLYFCLDREIFQGLAQEALIICTTTISLAAEKITQKKTILDGKLFQIKHLLIIREQIAPFQVDFTVKEVALDFSTLRTAAVGLLQKRDRLFSFSSNNAFLEFILEGTPKVVEYLIDSRKEIDKELKSACEAFILAATNTLIGGVTQWIQKAEHISNLISNATNSESLSLKEQEFARAQNLANLIVQTVRNIKAKIPEIQKSMKLYLANKETEFILFRPIKNNILNTFMQLEQILVTAKYTQEEQLVIACPSTEQLNILICSVSLTIEQERSSASRASQSRVSDIANQ</sequence>
<keyword evidence="5" id="KW-0653">Protein transport</keyword>
<dbReference type="GO" id="GO:0017119">
    <property type="term" value="C:Golgi transport complex"/>
    <property type="evidence" value="ECO:0007669"/>
    <property type="project" value="TreeGrafter"/>
</dbReference>
<protein>
    <recommendedName>
        <fullName evidence="3">Conserved oligomeric Golgi complex subunit 3</fullName>
    </recommendedName>
    <alternativeName>
        <fullName evidence="8">Component of oligomeric Golgi complex 3</fullName>
    </alternativeName>
</protein>
<evidence type="ECO:0000256" key="5">
    <source>
        <dbReference type="ARBA" id="ARBA00022927"/>
    </source>
</evidence>
<evidence type="ECO:0000256" key="3">
    <source>
        <dbReference type="ARBA" id="ARBA00020976"/>
    </source>
</evidence>
<dbReference type="Pfam" id="PF04136">
    <property type="entry name" value="COG3_N"/>
    <property type="match status" value="1"/>
</dbReference>
<keyword evidence="7" id="KW-0472">Membrane</keyword>
<keyword evidence="4" id="KW-0813">Transport</keyword>
<feature type="domain" description="Conserved oligomeric Golgi complex subunit 3 N-terminal" evidence="9">
    <location>
        <begin position="96"/>
        <end position="237"/>
    </location>
</feature>
<feature type="domain" description="Conserved oligomeric Golgi complex subunit 3 C-terminal" evidence="10">
    <location>
        <begin position="267"/>
        <end position="605"/>
    </location>
</feature>
<dbReference type="Pfam" id="PF20671">
    <property type="entry name" value="COG3_C"/>
    <property type="match status" value="1"/>
</dbReference>
<dbReference type="InterPro" id="IPR048685">
    <property type="entry name" value="COG3_C"/>
</dbReference>
<dbReference type="PANTHER" id="PTHR13302:SF8">
    <property type="entry name" value="CONSERVED OLIGOMERIC GOLGI COMPLEX SUBUNIT 3"/>
    <property type="match status" value="1"/>
</dbReference>
<evidence type="ECO:0000313" key="12">
    <source>
        <dbReference type="Proteomes" id="UP001458880"/>
    </source>
</evidence>
<dbReference type="EMBL" id="JASPKY010000182">
    <property type="protein sequence ID" value="KAK9723122.1"/>
    <property type="molecule type" value="Genomic_DNA"/>
</dbReference>
<evidence type="ECO:0000313" key="11">
    <source>
        <dbReference type="EMBL" id="KAK9723122.1"/>
    </source>
</evidence>
<evidence type="ECO:0000256" key="2">
    <source>
        <dbReference type="ARBA" id="ARBA00009936"/>
    </source>
</evidence>
<accession>A0AAW1KS79</accession>
<dbReference type="GO" id="GO:0000139">
    <property type="term" value="C:Golgi membrane"/>
    <property type="evidence" value="ECO:0007669"/>
    <property type="project" value="UniProtKB-SubCell"/>
</dbReference>
<evidence type="ECO:0000259" key="9">
    <source>
        <dbReference type="Pfam" id="PF04136"/>
    </source>
</evidence>
<dbReference type="GO" id="GO:0006891">
    <property type="term" value="P:intra-Golgi vesicle-mediated transport"/>
    <property type="evidence" value="ECO:0007669"/>
    <property type="project" value="TreeGrafter"/>
</dbReference>